<name>A0A699IAX3_TANCI</name>
<proteinExistence type="inferred from homology"/>
<dbReference type="PANTHER" id="PTHR47972:SF35">
    <property type="entry name" value="KINESIN-LIKE PROTEIN KIN-14Q"/>
    <property type="match status" value="1"/>
</dbReference>
<dbReference type="EMBL" id="BKCJ010260582">
    <property type="protein sequence ID" value="GEZ28123.1"/>
    <property type="molecule type" value="Genomic_DNA"/>
</dbReference>
<dbReference type="InterPro" id="IPR031852">
    <property type="entry name" value="Vik1/Cik1_MT-bd"/>
</dbReference>
<protein>
    <submittedName>
        <fullName evidence="5">Kinesin motor domain-containing protein</fullName>
    </submittedName>
</protein>
<dbReference type="AlphaFoldDB" id="A0A699IAX3"/>
<dbReference type="InterPro" id="IPR001752">
    <property type="entry name" value="Kinesin_motor_dom"/>
</dbReference>
<reference evidence="5" key="1">
    <citation type="journal article" date="2019" name="Sci. Rep.">
        <title>Draft genome of Tanacetum cinerariifolium, the natural source of mosquito coil.</title>
        <authorList>
            <person name="Yamashiro T."/>
            <person name="Shiraishi A."/>
            <person name="Satake H."/>
            <person name="Nakayama K."/>
        </authorList>
    </citation>
    <scope>NUCLEOTIDE SEQUENCE</scope>
</reference>
<evidence type="ECO:0000256" key="3">
    <source>
        <dbReference type="SAM" id="MobiDB-lite"/>
    </source>
</evidence>
<dbReference type="InterPro" id="IPR027640">
    <property type="entry name" value="Kinesin-like_fam"/>
</dbReference>
<accession>A0A699IAX3</accession>
<evidence type="ECO:0000256" key="1">
    <source>
        <dbReference type="ARBA" id="ARBA00023175"/>
    </source>
</evidence>
<evidence type="ECO:0000313" key="5">
    <source>
        <dbReference type="EMBL" id="GEZ28123.1"/>
    </source>
</evidence>
<comment type="caution">
    <text evidence="5">The sequence shown here is derived from an EMBL/GenBank/DDBJ whole genome shotgun (WGS) entry which is preliminary data.</text>
</comment>
<organism evidence="5">
    <name type="scientific">Tanacetum cinerariifolium</name>
    <name type="common">Dalmatian daisy</name>
    <name type="synonym">Chrysanthemum cinerariifolium</name>
    <dbReference type="NCBI Taxonomy" id="118510"/>
    <lineage>
        <taxon>Eukaryota</taxon>
        <taxon>Viridiplantae</taxon>
        <taxon>Streptophyta</taxon>
        <taxon>Embryophyta</taxon>
        <taxon>Tracheophyta</taxon>
        <taxon>Spermatophyta</taxon>
        <taxon>Magnoliopsida</taxon>
        <taxon>eudicotyledons</taxon>
        <taxon>Gunneridae</taxon>
        <taxon>Pentapetalae</taxon>
        <taxon>asterids</taxon>
        <taxon>campanulids</taxon>
        <taxon>Asterales</taxon>
        <taxon>Asteraceae</taxon>
        <taxon>Asteroideae</taxon>
        <taxon>Anthemideae</taxon>
        <taxon>Anthemidinae</taxon>
        <taxon>Tanacetum</taxon>
    </lineage>
</organism>
<feature type="region of interest" description="Disordered" evidence="3">
    <location>
        <begin position="1"/>
        <end position="29"/>
    </location>
</feature>
<gene>
    <name evidence="5" type="ORF">Tci_500096</name>
</gene>
<dbReference type="PROSITE" id="PS50067">
    <property type="entry name" value="KINESIN_MOTOR_2"/>
    <property type="match status" value="1"/>
</dbReference>
<dbReference type="InterPro" id="IPR027417">
    <property type="entry name" value="P-loop_NTPase"/>
</dbReference>
<sequence length="243" mass="27322">MKRKESLLQPPIVRWSGEANGTGGANRPAEENMATLENKTMGQLGQTGQPIQKHELGCDLSLGIPFPGDMLPGISRTEKLEGDTFPGELPRRHRRAHIVSVKQLIATVEVFPAGMPPEIMELSITLYETLSFDELPKRVVVLGGWVELRRGVDEQVKQHEDLKIRFNEGAKERKELYNKIHKLKGNIRVFYRSRPLNPVEIVEGASVAFDFEGSKDGELSVKSNVAYKKNFKFDSVFSLKQPK</sequence>
<evidence type="ECO:0000256" key="2">
    <source>
        <dbReference type="PROSITE-ProRule" id="PRU00283"/>
    </source>
</evidence>
<feature type="domain" description="Kinesin motor" evidence="4">
    <location>
        <begin position="186"/>
        <end position="243"/>
    </location>
</feature>
<evidence type="ECO:0000259" key="4">
    <source>
        <dbReference type="PROSITE" id="PS50067"/>
    </source>
</evidence>
<dbReference type="Gene3D" id="3.40.850.10">
    <property type="entry name" value="Kinesin motor domain"/>
    <property type="match status" value="1"/>
</dbReference>
<dbReference type="GO" id="GO:0008017">
    <property type="term" value="F:microtubule binding"/>
    <property type="evidence" value="ECO:0007669"/>
    <property type="project" value="InterPro"/>
</dbReference>
<comment type="similarity">
    <text evidence="2">Belongs to the TRAFAC class myosin-kinesin ATPase superfamily. Kinesin family.</text>
</comment>
<dbReference type="PANTHER" id="PTHR47972">
    <property type="entry name" value="KINESIN-LIKE PROTEIN KLP-3"/>
    <property type="match status" value="1"/>
</dbReference>
<dbReference type="InterPro" id="IPR036961">
    <property type="entry name" value="Kinesin_motor_dom_sf"/>
</dbReference>
<dbReference type="GO" id="GO:0007018">
    <property type="term" value="P:microtubule-based movement"/>
    <property type="evidence" value="ECO:0007669"/>
    <property type="project" value="InterPro"/>
</dbReference>
<dbReference type="GO" id="GO:0003777">
    <property type="term" value="F:microtubule motor activity"/>
    <property type="evidence" value="ECO:0007669"/>
    <property type="project" value="InterPro"/>
</dbReference>
<feature type="non-terminal residue" evidence="5">
    <location>
        <position position="243"/>
    </location>
</feature>
<keyword evidence="1" id="KW-0505">Motor protein</keyword>
<comment type="caution">
    <text evidence="2">Lacks conserved residue(s) required for the propagation of feature annotation.</text>
</comment>
<dbReference type="GO" id="GO:0005524">
    <property type="term" value="F:ATP binding"/>
    <property type="evidence" value="ECO:0007669"/>
    <property type="project" value="InterPro"/>
</dbReference>
<dbReference type="GO" id="GO:0015630">
    <property type="term" value="C:microtubule cytoskeleton"/>
    <property type="evidence" value="ECO:0007669"/>
    <property type="project" value="TreeGrafter"/>
</dbReference>
<dbReference type="SUPFAM" id="SSF52540">
    <property type="entry name" value="P-loop containing nucleoside triphosphate hydrolases"/>
    <property type="match status" value="1"/>
</dbReference>
<dbReference type="Pfam" id="PF16796">
    <property type="entry name" value="Microtub_bd"/>
    <property type="match status" value="1"/>
</dbReference>